<evidence type="ECO:0000313" key="3">
    <source>
        <dbReference type="Proteomes" id="UP000031586"/>
    </source>
</evidence>
<comment type="subcellular location">
    <subcellularLocation>
        <location evidence="1">Cell membrane</location>
        <topology evidence="1">Multi-pass membrane protein</topology>
    </subcellularLocation>
</comment>
<feature type="transmembrane region" description="Helical" evidence="1">
    <location>
        <begin position="226"/>
        <end position="245"/>
    </location>
</feature>
<protein>
    <recommendedName>
        <fullName evidence="1">SURF1-like protein</fullName>
    </recommendedName>
</protein>
<dbReference type="RefSeq" id="WP_020194807.1">
    <property type="nucleotide sequence ID" value="NZ_BAOH01000007.1"/>
</dbReference>
<keyword evidence="1" id="KW-0472">Membrane</keyword>
<evidence type="ECO:0000313" key="2">
    <source>
        <dbReference type="EMBL" id="KIF52478.1"/>
    </source>
</evidence>
<comment type="similarity">
    <text evidence="1">Belongs to the SURF1 family.</text>
</comment>
<sequence>MAPPVSFLMLSKWVWIAVCLTVVVFSLLVKLGFWQLERGNEKQLLEQAILARANAPYQDIRTVLENNDWREESVIGIKVKANVTPEALPVILLDNQTYEGAVGYLAFQVVSLTQDPTTLTLLELGFVKGGASRSVLPKVETLQAPYEVTGRLYRKSMNPLSSDLMAEVGDTIRVQNLNINQLSQLLNVELMPTVVQPNNLVRWPYSFPWNPLPLTSAKHFGYSFQWFAMAGVFLLITVMIFIRWFKSSRSQGGEV</sequence>
<dbReference type="AlphaFoldDB" id="A0A0C1VRF8"/>
<dbReference type="PROSITE" id="PS50895">
    <property type="entry name" value="SURF1"/>
    <property type="match status" value="1"/>
</dbReference>
<dbReference type="CDD" id="cd06662">
    <property type="entry name" value="SURF1"/>
    <property type="match status" value="1"/>
</dbReference>
<dbReference type="EMBL" id="JPRD01000023">
    <property type="protein sequence ID" value="KIF52478.1"/>
    <property type="molecule type" value="Genomic_DNA"/>
</dbReference>
<name>A0A0C1VRF8_9VIBR</name>
<accession>A0A0C1VRF8</accession>
<comment type="caution">
    <text evidence="2">The sequence shown here is derived from an EMBL/GenBank/DDBJ whole genome shotgun (WGS) entry which is preliminary data.</text>
</comment>
<dbReference type="Pfam" id="PF02104">
    <property type="entry name" value="SURF1"/>
    <property type="match status" value="1"/>
</dbReference>
<proteinExistence type="inferred from homology"/>
<dbReference type="Proteomes" id="UP000031586">
    <property type="component" value="Unassembled WGS sequence"/>
</dbReference>
<keyword evidence="1" id="KW-1003">Cell membrane</keyword>
<gene>
    <name evidence="2" type="ORF">H735_15165</name>
</gene>
<dbReference type="InterPro" id="IPR002994">
    <property type="entry name" value="Surf1/Shy1"/>
</dbReference>
<dbReference type="GO" id="GO:0005886">
    <property type="term" value="C:plasma membrane"/>
    <property type="evidence" value="ECO:0007669"/>
    <property type="project" value="UniProtKB-SubCell"/>
</dbReference>
<keyword evidence="1" id="KW-1133">Transmembrane helix</keyword>
<organism evidence="2 3">
    <name type="scientific">Vibrio owensii CAIM 1854 = LMG 25443</name>
    <dbReference type="NCBI Taxonomy" id="1229493"/>
    <lineage>
        <taxon>Bacteria</taxon>
        <taxon>Pseudomonadati</taxon>
        <taxon>Pseudomonadota</taxon>
        <taxon>Gammaproteobacteria</taxon>
        <taxon>Vibrionales</taxon>
        <taxon>Vibrionaceae</taxon>
        <taxon>Vibrio</taxon>
    </lineage>
</organism>
<evidence type="ECO:0000256" key="1">
    <source>
        <dbReference type="RuleBase" id="RU363076"/>
    </source>
</evidence>
<keyword evidence="1" id="KW-0812">Transmembrane</keyword>
<reference evidence="2 3" key="1">
    <citation type="submission" date="2014-07" db="EMBL/GenBank/DDBJ databases">
        <title>Unique and conserved regions in Vibrio harveyi and related species in comparison with the shrimp pathogen Vibrio harveyi CAIM 1792.</title>
        <authorList>
            <person name="Espinoza-Valles I."/>
            <person name="Vora G."/>
            <person name="Leekitcharoenphon P."/>
            <person name="Ussery D."/>
            <person name="Hoj L."/>
            <person name="Gomez-Gil B."/>
        </authorList>
    </citation>
    <scope>NUCLEOTIDE SEQUENCE [LARGE SCALE GENOMIC DNA]</scope>
    <source>
        <strain evidence="3">CAIM 1854 / LMG 25443</strain>
    </source>
</reference>
<dbReference type="PATRIC" id="fig|1229493.5.peg.2178"/>
<feature type="transmembrane region" description="Helical" evidence="1">
    <location>
        <begin position="13"/>
        <end position="33"/>
    </location>
</feature>